<dbReference type="Proteomes" id="UP001152795">
    <property type="component" value="Unassembled WGS sequence"/>
</dbReference>
<dbReference type="EMBL" id="CACRXK020009921">
    <property type="protein sequence ID" value="CAB4018246.1"/>
    <property type="molecule type" value="Genomic_DNA"/>
</dbReference>
<keyword evidence="2" id="KW-1185">Reference proteome</keyword>
<protein>
    <submittedName>
        <fullName evidence="1">Uncharacterized protein</fullName>
    </submittedName>
</protein>
<comment type="caution">
    <text evidence="1">The sequence shown here is derived from an EMBL/GenBank/DDBJ whole genome shotgun (WGS) entry which is preliminary data.</text>
</comment>
<organism evidence="1 2">
    <name type="scientific">Paramuricea clavata</name>
    <name type="common">Red gorgonian</name>
    <name type="synonym">Violescent sea-whip</name>
    <dbReference type="NCBI Taxonomy" id="317549"/>
    <lineage>
        <taxon>Eukaryota</taxon>
        <taxon>Metazoa</taxon>
        <taxon>Cnidaria</taxon>
        <taxon>Anthozoa</taxon>
        <taxon>Octocorallia</taxon>
        <taxon>Malacalcyonacea</taxon>
        <taxon>Plexauridae</taxon>
        <taxon>Paramuricea</taxon>
    </lineage>
</organism>
<dbReference type="AlphaFoldDB" id="A0A6S7IKN0"/>
<evidence type="ECO:0000313" key="1">
    <source>
        <dbReference type="EMBL" id="CAB4018246.1"/>
    </source>
</evidence>
<reference evidence="1" key="1">
    <citation type="submission" date="2020-04" db="EMBL/GenBank/DDBJ databases">
        <authorList>
            <person name="Alioto T."/>
            <person name="Alioto T."/>
            <person name="Gomez Garrido J."/>
        </authorList>
    </citation>
    <scope>NUCLEOTIDE SEQUENCE</scope>
    <source>
        <strain evidence="1">A484AB</strain>
    </source>
</reference>
<gene>
    <name evidence="1" type="ORF">PACLA_8A030717</name>
</gene>
<proteinExistence type="predicted"/>
<evidence type="ECO:0000313" key="2">
    <source>
        <dbReference type="Proteomes" id="UP001152795"/>
    </source>
</evidence>
<sequence length="96" mass="11192">MELRWQLIKPKLDSKCRSQRRLQREHKWKMEKLMTAKAEVSPSTPKSKRLVIGDQEREMLLYGVTKTVVNVYAENNADTTPFPDAQEGYLPVNTNE</sequence>
<accession>A0A6S7IKN0</accession>
<name>A0A6S7IKN0_PARCT</name>